<dbReference type="EMBL" id="LT906468">
    <property type="protein sequence ID" value="SNV41156.1"/>
    <property type="molecule type" value="Genomic_DNA"/>
</dbReference>
<dbReference type="AlphaFoldDB" id="A0AAJ4X9X3"/>
<gene>
    <name evidence="1" type="ORF">SAMEA4412673_00438</name>
</gene>
<sequence length="226" mass="26047">MKNVLYILFLLLLTASCSKDDYRNDGGVSDPHVNKTTYDFLKEHGSFDSLVRIIDHAGIKDIINSKVTLFVTSDYGIRDYVAAKKQEKIVEVGDENIKFSITDIPKNELRDSMMIYVYDGAINRENLTTENKYFTSKFGPIPNVRFNIKLRRTREYSDYVDYVDYLNFTKVIKSLDADEPDRNAIPENELDRSFDCQTSGIITTTGIVHVLDNNHRLFFNRGKMAQ</sequence>
<organism evidence="1 2">
    <name type="scientific">Sphingobacterium mizutaii</name>
    <dbReference type="NCBI Taxonomy" id="1010"/>
    <lineage>
        <taxon>Bacteria</taxon>
        <taxon>Pseudomonadati</taxon>
        <taxon>Bacteroidota</taxon>
        <taxon>Sphingobacteriia</taxon>
        <taxon>Sphingobacteriales</taxon>
        <taxon>Sphingobacteriaceae</taxon>
        <taxon>Sphingobacterium</taxon>
    </lineage>
</organism>
<reference evidence="1 2" key="1">
    <citation type="submission" date="2017-06" db="EMBL/GenBank/DDBJ databases">
        <authorList>
            <consortium name="Pathogen Informatics"/>
        </authorList>
    </citation>
    <scope>NUCLEOTIDE SEQUENCE [LARGE SCALE GENOMIC DNA]</scope>
    <source>
        <strain evidence="1 2">NCTC12149</strain>
    </source>
</reference>
<evidence type="ECO:0000313" key="1">
    <source>
        <dbReference type="EMBL" id="SNV41156.1"/>
    </source>
</evidence>
<name>A0AAJ4X9X3_9SPHI</name>
<dbReference type="SUPFAM" id="SSF82153">
    <property type="entry name" value="FAS1 domain"/>
    <property type="match status" value="1"/>
</dbReference>
<dbReference type="KEGG" id="smiz:4412673_00438"/>
<dbReference type="Gene3D" id="2.30.180.10">
    <property type="entry name" value="FAS1 domain"/>
    <property type="match status" value="1"/>
</dbReference>
<dbReference type="RefSeq" id="WP_093100675.1">
    <property type="nucleotide sequence ID" value="NZ_CP158798.1"/>
</dbReference>
<evidence type="ECO:0000313" key="2">
    <source>
        <dbReference type="Proteomes" id="UP000215355"/>
    </source>
</evidence>
<dbReference type="InterPro" id="IPR036378">
    <property type="entry name" value="FAS1_dom_sf"/>
</dbReference>
<accession>A0AAJ4X9X3</accession>
<proteinExistence type="predicted"/>
<dbReference type="Proteomes" id="UP000215355">
    <property type="component" value="Chromosome 1"/>
</dbReference>
<evidence type="ECO:0008006" key="3">
    <source>
        <dbReference type="Google" id="ProtNLM"/>
    </source>
</evidence>
<protein>
    <recommendedName>
        <fullName evidence="3">FAS1 domain-containing protein</fullName>
    </recommendedName>
</protein>
<dbReference type="PROSITE" id="PS51257">
    <property type="entry name" value="PROKAR_LIPOPROTEIN"/>
    <property type="match status" value="1"/>
</dbReference>